<organism evidence="2 3">
    <name type="scientific">Funneliformis geosporum</name>
    <dbReference type="NCBI Taxonomy" id="1117311"/>
    <lineage>
        <taxon>Eukaryota</taxon>
        <taxon>Fungi</taxon>
        <taxon>Fungi incertae sedis</taxon>
        <taxon>Mucoromycota</taxon>
        <taxon>Glomeromycotina</taxon>
        <taxon>Glomeromycetes</taxon>
        <taxon>Glomerales</taxon>
        <taxon>Glomeraceae</taxon>
        <taxon>Funneliformis</taxon>
    </lineage>
</organism>
<proteinExistence type="predicted"/>
<evidence type="ECO:0000313" key="3">
    <source>
        <dbReference type="Proteomes" id="UP001153678"/>
    </source>
</evidence>
<sequence length="238" mass="26651">MYRPITNCIYEHNEKSVICKLIEQNKKITTNELLCCNKKENSCSAYSSGCFEPEEVVQCHNLTALDACRRNDTLALQVCGGLRDSLFCLTAGAAVEDPQYTRLHFPEAIELMVSRNKLEESKEATFCNNQDRNYQLCNSTANPTTNFTCGDLFQGGCNQCTWKSSTGTIINRYIKTELCEPIAVDQMPTIIGLVTIVGVLVLILILFVAARVYKKLKIKNGVSITYLIVFVISNSKYN</sequence>
<feature type="transmembrane region" description="Helical" evidence="1">
    <location>
        <begin position="190"/>
        <end position="210"/>
    </location>
</feature>
<reference evidence="2" key="1">
    <citation type="submission" date="2022-08" db="EMBL/GenBank/DDBJ databases">
        <authorList>
            <person name="Kallberg Y."/>
            <person name="Tangrot J."/>
            <person name="Rosling A."/>
        </authorList>
    </citation>
    <scope>NUCLEOTIDE SEQUENCE</scope>
    <source>
        <strain evidence="2">Wild A</strain>
    </source>
</reference>
<keyword evidence="1" id="KW-0472">Membrane</keyword>
<evidence type="ECO:0000313" key="2">
    <source>
        <dbReference type="EMBL" id="CAI2176226.1"/>
    </source>
</evidence>
<protein>
    <submittedName>
        <fullName evidence="2">17221_t:CDS:1</fullName>
    </submittedName>
</protein>
<dbReference type="Proteomes" id="UP001153678">
    <property type="component" value="Unassembled WGS sequence"/>
</dbReference>
<dbReference type="AlphaFoldDB" id="A0A9W4SPL6"/>
<keyword evidence="1" id="KW-0812">Transmembrane</keyword>
<keyword evidence="1" id="KW-1133">Transmembrane helix</keyword>
<keyword evidence="3" id="KW-1185">Reference proteome</keyword>
<dbReference type="OrthoDB" id="2475555at2759"/>
<comment type="caution">
    <text evidence="2">The sequence shown here is derived from an EMBL/GenBank/DDBJ whole genome shotgun (WGS) entry which is preliminary data.</text>
</comment>
<evidence type="ECO:0000256" key="1">
    <source>
        <dbReference type="SAM" id="Phobius"/>
    </source>
</evidence>
<gene>
    <name evidence="2" type="ORF">FWILDA_LOCUS7482</name>
</gene>
<accession>A0A9W4SPL6</accession>
<dbReference type="EMBL" id="CAMKVN010001477">
    <property type="protein sequence ID" value="CAI2176226.1"/>
    <property type="molecule type" value="Genomic_DNA"/>
</dbReference>
<name>A0A9W4SPL6_9GLOM</name>